<reference evidence="2" key="1">
    <citation type="journal article" date="2014" name="Genome Biol. Evol.">
        <title>Gene Loss Rather Than Gene Gain Is Associated with a Host Jump from Monocots to Dicots in the Smut Fungus Melanopsichium pennsylvanicum.</title>
        <authorList>
            <person name="Sharma R."/>
            <person name="Mishra B."/>
            <person name="Runge F."/>
            <person name="Thines M."/>
        </authorList>
    </citation>
    <scope>NUCLEOTIDE SEQUENCE</scope>
    <source>
        <strain evidence="2">4</strain>
    </source>
</reference>
<feature type="compositionally biased region" description="Pro residues" evidence="1">
    <location>
        <begin position="113"/>
        <end position="123"/>
    </location>
</feature>
<feature type="compositionally biased region" description="Low complexity" evidence="1">
    <location>
        <begin position="312"/>
        <end position="334"/>
    </location>
</feature>
<accession>A0A077QZD3</accession>
<sequence>MTASATPLEPIIVDKPPLTAAQPTSASSDVSQSAPLPSAQFRHPIMSHSPSAAMDTVTAAAASRALPAANGLPDDPIEASTISRLFAHPPAPDPTPSPTPASWTAASGSVPVSPHPISPPRTPAGPTSLRSAASPSSVLASPASERANPTSNLGVHPAHLIQSLHQHQHHHNAHSPADTFKAHPHPNSSSGFRSPVRVRQHGAASPIGLSGTSPTSLAAGPAGCWYHGEAPNTPHTSQRPHTPHTPSIFERDIEHRDASHIMTKQEAMDVAIPSVLDDAVEAIIEDDAEIEVVAPQNPAPPLALSSAALSVHSGASSPSMGIGSSPSPPLSASGTLEAPPGSMAAQIAEKLAPRSGTALDDVHATPRRVAAGPRRPGSDVDSTGYSMRSRSPQASRLHDLADGGSPVRSRASVSPAPGLPAVSLVAAVSQAQAASPLPSLIMGSSSPMPTATAFPSLPLPNPYRSSSPNLSAMALPSFAAGSDAGRPATSSVSIDGAIISGTEVATLDHSLDTIADVLAAHDAEQAASPYVPRSPALPAGVSGTSSPAVDRSRSNAGSVIRQPQQHPRGGVNRAGAPGTLGLPASASGLGVFNSGEGLFQALASGSPSPSADKRRLSFFSYADILNENKGEVMDLDQVVRHAAERDEQQHGLFHPPIQHQEYETFSSQPSIMQQLGQGGAGMARSVSTSAAANPRMSAAPSNRSTSGIGSGMSSGAHTPARGRRDHLENKALSNRLDSLNLATANLPETQLRKA</sequence>
<feature type="region of interest" description="Disordered" evidence="1">
    <location>
        <begin position="530"/>
        <end position="579"/>
    </location>
</feature>
<feature type="region of interest" description="Disordered" evidence="1">
    <location>
        <begin position="354"/>
        <end position="416"/>
    </location>
</feature>
<feature type="compositionally biased region" description="Low complexity" evidence="1">
    <location>
        <begin position="704"/>
        <end position="715"/>
    </location>
</feature>
<feature type="compositionally biased region" description="Pro residues" evidence="1">
    <location>
        <begin position="89"/>
        <end position="99"/>
    </location>
</feature>
<organism evidence="2">
    <name type="scientific">Melanopsichium pennsylvanicum 4</name>
    <dbReference type="NCBI Taxonomy" id="1398559"/>
    <lineage>
        <taxon>Eukaryota</taxon>
        <taxon>Fungi</taxon>
        <taxon>Dikarya</taxon>
        <taxon>Basidiomycota</taxon>
        <taxon>Ustilaginomycotina</taxon>
        <taxon>Ustilaginomycetes</taxon>
        <taxon>Ustilaginales</taxon>
        <taxon>Ustilaginaceae</taxon>
        <taxon>Melanopsichium</taxon>
    </lineage>
</organism>
<feature type="compositionally biased region" description="Polar residues" evidence="1">
    <location>
        <begin position="380"/>
        <end position="394"/>
    </location>
</feature>
<feature type="compositionally biased region" description="Low complexity" evidence="1">
    <location>
        <begin position="128"/>
        <end position="144"/>
    </location>
</feature>
<feature type="compositionally biased region" description="Low complexity" evidence="1">
    <location>
        <begin position="100"/>
        <end position="112"/>
    </location>
</feature>
<feature type="region of interest" description="Disordered" evidence="1">
    <location>
        <begin position="312"/>
        <end position="339"/>
    </location>
</feature>
<protein>
    <submittedName>
        <fullName evidence="2">Uncharacterized protein</fullName>
    </submittedName>
</protein>
<feature type="compositionally biased region" description="Polar residues" evidence="1">
    <location>
        <begin position="554"/>
        <end position="565"/>
    </location>
</feature>
<feature type="region of interest" description="Disordered" evidence="1">
    <location>
        <begin position="1"/>
        <end position="57"/>
    </location>
</feature>
<name>A0A077QZD3_9BASI</name>
<dbReference type="EMBL" id="HG529654">
    <property type="protein sequence ID" value="CDI55595.1"/>
    <property type="molecule type" value="Genomic_DNA"/>
</dbReference>
<evidence type="ECO:0000256" key="1">
    <source>
        <dbReference type="SAM" id="MobiDB-lite"/>
    </source>
</evidence>
<feature type="region of interest" description="Disordered" evidence="1">
    <location>
        <begin position="86"/>
        <end position="194"/>
    </location>
</feature>
<dbReference type="AlphaFoldDB" id="A0A077QZD3"/>
<proteinExistence type="predicted"/>
<feature type="compositionally biased region" description="Polar residues" evidence="1">
    <location>
        <begin position="21"/>
        <end position="35"/>
    </location>
</feature>
<evidence type="ECO:0000313" key="2">
    <source>
        <dbReference type="EMBL" id="CDI55595.1"/>
    </source>
</evidence>
<feature type="region of interest" description="Disordered" evidence="1">
    <location>
        <begin position="683"/>
        <end position="731"/>
    </location>
</feature>